<dbReference type="GO" id="GO:0012505">
    <property type="term" value="C:endomembrane system"/>
    <property type="evidence" value="ECO:0007669"/>
    <property type="project" value="UniProtKB-SubCell"/>
</dbReference>
<comment type="subcellular location">
    <subcellularLocation>
        <location evidence="1">Endomembrane system</location>
        <topology evidence="1">Multi-pass membrane protein</topology>
    </subcellularLocation>
</comment>
<evidence type="ECO:0000256" key="3">
    <source>
        <dbReference type="ARBA" id="ARBA00022989"/>
    </source>
</evidence>
<proteinExistence type="predicted"/>
<accession>A0A955LKC2</accession>
<sequence length="249" mass="27929">MSNDAITREQLEKHLENFHQRTRISPFLKEIVYGATDGIVTTFAVVAGFAGAQVGDVNLSIMLVLLFGFANLFADGLSMGLGNFLSLLTEREDFRLQQLREVDSFADNPEYELKETEFLLMEQGFTKGDAESLAQIYKKNPAYMLDFHMRYELEMDDIVIEENPASAALATFLAFISFGMIPLLPYVLLRGWENDFILSAVFTVFALVSLGVLRWRISHDNLLKSLFQVLVIGSGAAIVAFFVGTLFKI</sequence>
<comment type="caution">
    <text evidence="6">The sequence shown here is derived from an EMBL/GenBank/DDBJ whole genome shotgun (WGS) entry which is preliminary data.</text>
</comment>
<evidence type="ECO:0000313" key="6">
    <source>
        <dbReference type="EMBL" id="MCA9391983.1"/>
    </source>
</evidence>
<evidence type="ECO:0000256" key="1">
    <source>
        <dbReference type="ARBA" id="ARBA00004127"/>
    </source>
</evidence>
<organism evidence="6 7">
    <name type="scientific">candidate division WWE3 bacterium</name>
    <dbReference type="NCBI Taxonomy" id="2053526"/>
    <lineage>
        <taxon>Bacteria</taxon>
        <taxon>Katanobacteria</taxon>
    </lineage>
</organism>
<dbReference type="AlphaFoldDB" id="A0A955LKC2"/>
<feature type="transmembrane region" description="Helical" evidence="5">
    <location>
        <begin position="31"/>
        <end position="55"/>
    </location>
</feature>
<feature type="transmembrane region" description="Helical" evidence="5">
    <location>
        <begin position="196"/>
        <end position="213"/>
    </location>
</feature>
<name>A0A955LKC2_UNCKA</name>
<gene>
    <name evidence="6" type="ORF">KC614_02150</name>
</gene>
<dbReference type="InterPro" id="IPR008217">
    <property type="entry name" value="Ccc1_fam"/>
</dbReference>
<feature type="transmembrane region" description="Helical" evidence="5">
    <location>
        <begin position="225"/>
        <end position="247"/>
    </location>
</feature>
<evidence type="ECO:0000256" key="4">
    <source>
        <dbReference type="ARBA" id="ARBA00023136"/>
    </source>
</evidence>
<keyword evidence="4 5" id="KW-0472">Membrane</keyword>
<dbReference type="GO" id="GO:0005384">
    <property type="term" value="F:manganese ion transmembrane transporter activity"/>
    <property type="evidence" value="ECO:0007669"/>
    <property type="project" value="InterPro"/>
</dbReference>
<dbReference type="GO" id="GO:0030026">
    <property type="term" value="P:intracellular manganese ion homeostasis"/>
    <property type="evidence" value="ECO:0007669"/>
    <property type="project" value="InterPro"/>
</dbReference>
<reference evidence="6" key="1">
    <citation type="submission" date="2020-04" db="EMBL/GenBank/DDBJ databases">
        <authorList>
            <person name="Zhang T."/>
        </authorList>
    </citation>
    <scope>NUCLEOTIDE SEQUENCE</scope>
    <source>
        <strain evidence="6">HKST-UBA03</strain>
    </source>
</reference>
<keyword evidence="2 5" id="KW-0812">Transmembrane</keyword>
<dbReference type="Proteomes" id="UP000751518">
    <property type="component" value="Unassembled WGS sequence"/>
</dbReference>
<dbReference type="Pfam" id="PF01988">
    <property type="entry name" value="VIT1"/>
    <property type="match status" value="1"/>
</dbReference>
<feature type="transmembrane region" description="Helical" evidence="5">
    <location>
        <begin position="165"/>
        <end position="184"/>
    </location>
</feature>
<reference evidence="6" key="2">
    <citation type="journal article" date="2021" name="Microbiome">
        <title>Successional dynamics and alternative stable states in a saline activated sludge microbial community over 9 years.</title>
        <authorList>
            <person name="Wang Y."/>
            <person name="Ye J."/>
            <person name="Ju F."/>
            <person name="Liu L."/>
            <person name="Boyd J.A."/>
            <person name="Deng Y."/>
            <person name="Parks D.H."/>
            <person name="Jiang X."/>
            <person name="Yin X."/>
            <person name="Woodcroft B.J."/>
            <person name="Tyson G.W."/>
            <person name="Hugenholtz P."/>
            <person name="Polz M.F."/>
            <person name="Zhang T."/>
        </authorList>
    </citation>
    <scope>NUCLEOTIDE SEQUENCE</scope>
    <source>
        <strain evidence="6">HKST-UBA03</strain>
    </source>
</reference>
<dbReference type="EMBL" id="JAGQKZ010000013">
    <property type="protein sequence ID" value="MCA9391983.1"/>
    <property type="molecule type" value="Genomic_DNA"/>
</dbReference>
<evidence type="ECO:0000256" key="5">
    <source>
        <dbReference type="SAM" id="Phobius"/>
    </source>
</evidence>
<evidence type="ECO:0000256" key="2">
    <source>
        <dbReference type="ARBA" id="ARBA00022692"/>
    </source>
</evidence>
<protein>
    <submittedName>
        <fullName evidence="6">VIT1/CCC1 transporter family protein</fullName>
    </submittedName>
</protein>
<evidence type="ECO:0000313" key="7">
    <source>
        <dbReference type="Proteomes" id="UP000751518"/>
    </source>
</evidence>
<dbReference type="PANTHER" id="PTHR31851">
    <property type="entry name" value="FE(2+)/MN(2+) TRANSPORTER PCL1"/>
    <property type="match status" value="1"/>
</dbReference>
<keyword evidence="3 5" id="KW-1133">Transmembrane helix</keyword>
<feature type="transmembrane region" description="Helical" evidence="5">
    <location>
        <begin position="61"/>
        <end position="88"/>
    </location>
</feature>